<sequence>MEATPPWRRLGVVRRSEEINVATVSRRNRAAWQQTEGPRSLVTASQRQCEERKQRSSVTVKTVIARDEEKC</sequence>
<dbReference type="EMBL" id="JANPWB010000006">
    <property type="protein sequence ID" value="KAJ1179022.1"/>
    <property type="molecule type" value="Genomic_DNA"/>
</dbReference>
<gene>
    <name evidence="1" type="ORF">NDU88_004261</name>
</gene>
<keyword evidence="2" id="KW-1185">Reference proteome</keyword>
<evidence type="ECO:0000313" key="1">
    <source>
        <dbReference type="EMBL" id="KAJ1179022.1"/>
    </source>
</evidence>
<dbReference type="AlphaFoldDB" id="A0AAV7TQT9"/>
<dbReference type="Proteomes" id="UP001066276">
    <property type="component" value="Chromosome 3_2"/>
</dbReference>
<name>A0AAV7TQT9_PLEWA</name>
<organism evidence="1 2">
    <name type="scientific">Pleurodeles waltl</name>
    <name type="common">Iberian ribbed newt</name>
    <dbReference type="NCBI Taxonomy" id="8319"/>
    <lineage>
        <taxon>Eukaryota</taxon>
        <taxon>Metazoa</taxon>
        <taxon>Chordata</taxon>
        <taxon>Craniata</taxon>
        <taxon>Vertebrata</taxon>
        <taxon>Euteleostomi</taxon>
        <taxon>Amphibia</taxon>
        <taxon>Batrachia</taxon>
        <taxon>Caudata</taxon>
        <taxon>Salamandroidea</taxon>
        <taxon>Salamandridae</taxon>
        <taxon>Pleurodelinae</taxon>
        <taxon>Pleurodeles</taxon>
    </lineage>
</organism>
<evidence type="ECO:0000313" key="2">
    <source>
        <dbReference type="Proteomes" id="UP001066276"/>
    </source>
</evidence>
<comment type="caution">
    <text evidence="1">The sequence shown here is derived from an EMBL/GenBank/DDBJ whole genome shotgun (WGS) entry which is preliminary data.</text>
</comment>
<reference evidence="1" key="1">
    <citation type="journal article" date="2022" name="bioRxiv">
        <title>Sequencing and chromosome-scale assembly of the giantPleurodeles waltlgenome.</title>
        <authorList>
            <person name="Brown T."/>
            <person name="Elewa A."/>
            <person name="Iarovenko S."/>
            <person name="Subramanian E."/>
            <person name="Araus A.J."/>
            <person name="Petzold A."/>
            <person name="Susuki M."/>
            <person name="Suzuki K.-i.T."/>
            <person name="Hayashi T."/>
            <person name="Toyoda A."/>
            <person name="Oliveira C."/>
            <person name="Osipova E."/>
            <person name="Leigh N.D."/>
            <person name="Simon A."/>
            <person name="Yun M.H."/>
        </authorList>
    </citation>
    <scope>NUCLEOTIDE SEQUENCE</scope>
    <source>
        <strain evidence="1">20211129_DDA</strain>
        <tissue evidence="1">Liver</tissue>
    </source>
</reference>
<protein>
    <submittedName>
        <fullName evidence="1">Uncharacterized protein</fullName>
    </submittedName>
</protein>
<accession>A0AAV7TQT9</accession>
<proteinExistence type="predicted"/>